<evidence type="ECO:0000256" key="8">
    <source>
        <dbReference type="ARBA" id="ARBA00023136"/>
    </source>
</evidence>
<dbReference type="Gene3D" id="3.55.40.10">
    <property type="entry name" value="minor pseudopilin epsh domain"/>
    <property type="match status" value="1"/>
</dbReference>
<dbReference type="Proteomes" id="UP000244052">
    <property type="component" value="Unassembled WGS sequence"/>
</dbReference>
<feature type="domain" description="General secretion pathway GspH" evidence="12">
    <location>
        <begin position="57"/>
        <end position="141"/>
    </location>
</feature>
<accession>A0A2T5PQP6</accession>
<evidence type="ECO:0000256" key="11">
    <source>
        <dbReference type="SAM" id="Phobius"/>
    </source>
</evidence>
<keyword evidence="5" id="KW-0997">Cell inner membrane</keyword>
<name>A0A2T5PQP6_ECTOL</name>
<dbReference type="RefSeq" id="WP_108233191.1">
    <property type="nucleotide sequence ID" value="NZ_QASO01000032.1"/>
</dbReference>
<evidence type="ECO:0000256" key="2">
    <source>
        <dbReference type="ARBA" id="ARBA00021549"/>
    </source>
</evidence>
<evidence type="ECO:0000313" key="14">
    <source>
        <dbReference type="Proteomes" id="UP000244052"/>
    </source>
</evidence>
<evidence type="ECO:0000256" key="6">
    <source>
        <dbReference type="ARBA" id="ARBA00022692"/>
    </source>
</evidence>
<keyword evidence="3" id="KW-1003">Cell membrane</keyword>
<evidence type="ECO:0000256" key="3">
    <source>
        <dbReference type="ARBA" id="ARBA00022475"/>
    </source>
</evidence>
<evidence type="ECO:0000259" key="12">
    <source>
        <dbReference type="Pfam" id="PF12019"/>
    </source>
</evidence>
<keyword evidence="7 11" id="KW-1133">Transmembrane helix</keyword>
<evidence type="ECO:0000256" key="10">
    <source>
        <dbReference type="ARBA" id="ARBA00030775"/>
    </source>
</evidence>
<comment type="subcellular location">
    <subcellularLocation>
        <location evidence="1">Cell inner membrane</location>
        <topology evidence="1">Single-pass membrane protein</topology>
    </subcellularLocation>
</comment>
<keyword evidence="6 11" id="KW-0812">Transmembrane</keyword>
<evidence type="ECO:0000256" key="1">
    <source>
        <dbReference type="ARBA" id="ARBA00004377"/>
    </source>
</evidence>
<dbReference type="Pfam" id="PF12019">
    <property type="entry name" value="GspH"/>
    <property type="match status" value="1"/>
</dbReference>
<dbReference type="InterPro" id="IPR012902">
    <property type="entry name" value="N_methyl_site"/>
</dbReference>
<dbReference type="SUPFAM" id="SSF54523">
    <property type="entry name" value="Pili subunits"/>
    <property type="match status" value="1"/>
</dbReference>
<protein>
    <recommendedName>
        <fullName evidence="2">Type II secretion system protein H</fullName>
    </recommendedName>
    <alternativeName>
        <fullName evidence="10">General secretion pathway protein H</fullName>
    </alternativeName>
</protein>
<dbReference type="GO" id="GO:0005886">
    <property type="term" value="C:plasma membrane"/>
    <property type="evidence" value="ECO:0007669"/>
    <property type="project" value="UniProtKB-SubCell"/>
</dbReference>
<dbReference type="InterPro" id="IPR045584">
    <property type="entry name" value="Pilin-like"/>
</dbReference>
<organism evidence="13 14">
    <name type="scientific">Ectopseudomonas oleovorans</name>
    <name type="common">Pseudomonas oleovorans</name>
    <dbReference type="NCBI Taxonomy" id="301"/>
    <lineage>
        <taxon>Bacteria</taxon>
        <taxon>Pseudomonadati</taxon>
        <taxon>Pseudomonadota</taxon>
        <taxon>Gammaproteobacteria</taxon>
        <taxon>Pseudomonadales</taxon>
        <taxon>Pseudomonadaceae</taxon>
        <taxon>Ectopseudomonas</taxon>
    </lineage>
</organism>
<dbReference type="NCBIfam" id="TIGR02532">
    <property type="entry name" value="IV_pilin_GFxxxE"/>
    <property type="match status" value="1"/>
</dbReference>
<keyword evidence="14" id="KW-1185">Reference proteome</keyword>
<gene>
    <name evidence="13" type="ORF">DBO86_05795</name>
</gene>
<evidence type="ECO:0000256" key="4">
    <source>
        <dbReference type="ARBA" id="ARBA00022481"/>
    </source>
</evidence>
<proteinExistence type="inferred from homology"/>
<feature type="transmembrane region" description="Helical" evidence="11">
    <location>
        <begin position="21"/>
        <end position="43"/>
    </location>
</feature>
<evidence type="ECO:0000256" key="5">
    <source>
        <dbReference type="ARBA" id="ARBA00022519"/>
    </source>
</evidence>
<dbReference type="InterPro" id="IPR022346">
    <property type="entry name" value="T2SS_GspH"/>
</dbReference>
<dbReference type="GO" id="GO:0015627">
    <property type="term" value="C:type II protein secretion system complex"/>
    <property type="evidence" value="ECO:0007669"/>
    <property type="project" value="InterPro"/>
</dbReference>
<keyword evidence="4" id="KW-0488">Methylation</keyword>
<dbReference type="EMBL" id="QASO01000032">
    <property type="protein sequence ID" value="PTU80050.1"/>
    <property type="molecule type" value="Genomic_DNA"/>
</dbReference>
<dbReference type="PROSITE" id="PS00409">
    <property type="entry name" value="PROKAR_NTER_METHYL"/>
    <property type="match status" value="1"/>
</dbReference>
<evidence type="ECO:0000313" key="13">
    <source>
        <dbReference type="EMBL" id="PTU80050.1"/>
    </source>
</evidence>
<evidence type="ECO:0000256" key="9">
    <source>
        <dbReference type="ARBA" id="ARBA00025772"/>
    </source>
</evidence>
<keyword evidence="8 11" id="KW-0472">Membrane</keyword>
<evidence type="ECO:0000256" key="7">
    <source>
        <dbReference type="ARBA" id="ARBA00022989"/>
    </source>
</evidence>
<comment type="caution">
    <text evidence="13">The sequence shown here is derived from an EMBL/GenBank/DDBJ whole genome shotgun (WGS) entry which is preliminary data.</text>
</comment>
<dbReference type="Pfam" id="PF07963">
    <property type="entry name" value="N_methyl"/>
    <property type="match status" value="1"/>
</dbReference>
<sequence length="164" mass="16740">MAGQCRRRRVAGLRHTSRGFSLIELMVGLAVLAILIAIAVPSYRSIIAEQRVRATIADLHSAISLARSEAIKRNRQITLAPAGGGWLAGWGIASPVSGQPAILAHTLSSGVGITGPGSIAFSASGRVSAASEFEVSSDTTESPDSVSCLTLGLDGRASSAKGGC</sequence>
<comment type="similarity">
    <text evidence="9">Belongs to the GSP H family.</text>
</comment>
<dbReference type="GO" id="GO:0015628">
    <property type="term" value="P:protein secretion by the type II secretion system"/>
    <property type="evidence" value="ECO:0007669"/>
    <property type="project" value="InterPro"/>
</dbReference>
<reference evidence="13 14" key="1">
    <citation type="submission" date="2018-04" db="EMBL/GenBank/DDBJ databases">
        <title>Pseudomonas sp. nov., isolated from mangrove soil.</title>
        <authorList>
            <person name="Chen C."/>
        </authorList>
    </citation>
    <scope>NUCLEOTIDE SEQUENCE [LARGE SCALE GENOMIC DNA]</scope>
    <source>
        <strain evidence="13 14">JCM 14246</strain>
    </source>
</reference>
<dbReference type="AlphaFoldDB" id="A0A2T5PQP6"/>